<evidence type="ECO:0000313" key="2">
    <source>
        <dbReference type="EMBL" id="MBS2961789.1"/>
    </source>
</evidence>
<protein>
    <submittedName>
        <fullName evidence="2">Uncharacterized protein</fullName>
    </submittedName>
</protein>
<reference evidence="2" key="1">
    <citation type="submission" date="2021-04" db="EMBL/GenBank/DDBJ databases">
        <title>Genome based classification of Actinospica acidithermotolerans sp. nov., an actinobacterium isolated from an Indonesian hot spring.</title>
        <authorList>
            <person name="Kusuma A.B."/>
            <person name="Putra K.E."/>
            <person name="Nafisah S."/>
            <person name="Loh J."/>
            <person name="Nouioui I."/>
            <person name="Goodfellow M."/>
        </authorList>
    </citation>
    <scope>NUCLEOTIDE SEQUENCE</scope>
    <source>
        <strain evidence="2">DSM 45618</strain>
    </source>
</reference>
<keyword evidence="3" id="KW-1185">Reference proteome</keyword>
<evidence type="ECO:0000313" key="3">
    <source>
        <dbReference type="Proteomes" id="UP000677913"/>
    </source>
</evidence>
<feature type="compositionally biased region" description="Low complexity" evidence="1">
    <location>
        <begin position="49"/>
        <end position="66"/>
    </location>
</feature>
<accession>A0A8J7WLP9</accession>
<dbReference type="RefSeq" id="WP_211463804.1">
    <property type="nucleotide sequence ID" value="NZ_JAGSXH010000004.1"/>
</dbReference>
<proteinExistence type="predicted"/>
<dbReference type="EMBL" id="JAGSXH010000004">
    <property type="protein sequence ID" value="MBS2961789.1"/>
    <property type="molecule type" value="Genomic_DNA"/>
</dbReference>
<gene>
    <name evidence="2" type="ORF">KGA66_01925</name>
</gene>
<organism evidence="2 3">
    <name type="scientific">Actinocrinis puniceicyclus</name>
    <dbReference type="NCBI Taxonomy" id="977794"/>
    <lineage>
        <taxon>Bacteria</taxon>
        <taxon>Bacillati</taxon>
        <taxon>Actinomycetota</taxon>
        <taxon>Actinomycetes</taxon>
        <taxon>Catenulisporales</taxon>
        <taxon>Actinospicaceae</taxon>
        <taxon>Actinocrinis</taxon>
    </lineage>
</organism>
<comment type="caution">
    <text evidence="2">The sequence shown here is derived from an EMBL/GenBank/DDBJ whole genome shotgun (WGS) entry which is preliminary data.</text>
</comment>
<sequence>MYEYEDGFRARAPQRPRTQETPADEHDARAQARRALQDAYDWRDDEPRAAAADTSPATSSTSAARAAARRDRREVTRSISRTAGV</sequence>
<dbReference type="Proteomes" id="UP000677913">
    <property type="component" value="Unassembled WGS sequence"/>
</dbReference>
<name>A0A8J7WLP9_9ACTN</name>
<evidence type="ECO:0000256" key="1">
    <source>
        <dbReference type="SAM" id="MobiDB-lite"/>
    </source>
</evidence>
<feature type="region of interest" description="Disordered" evidence="1">
    <location>
        <begin position="1"/>
        <end position="85"/>
    </location>
</feature>
<dbReference type="AlphaFoldDB" id="A0A8J7WLP9"/>